<dbReference type="GO" id="GO:0071713">
    <property type="term" value="F:para-aminobenzoyl-glutamate hydrolase activity"/>
    <property type="evidence" value="ECO:0007669"/>
    <property type="project" value="TreeGrafter"/>
</dbReference>
<reference evidence="3 4" key="1">
    <citation type="submission" date="2012-11" db="EMBL/GenBank/DDBJ databases">
        <title>FINISHED of Natronococcus occultus SP4, DSM 3396.</title>
        <authorList>
            <consortium name="DOE Joint Genome Institute"/>
            <person name="Eisen J."/>
            <person name="Huntemann M."/>
            <person name="Wei C.-L."/>
            <person name="Han J."/>
            <person name="Detter J.C."/>
            <person name="Han C."/>
            <person name="Tapia R."/>
            <person name="Chen A."/>
            <person name="Kyrpides N."/>
            <person name="Mavromatis K."/>
            <person name="Markowitz V."/>
            <person name="Szeto E."/>
            <person name="Ivanova N."/>
            <person name="Mikhailova N."/>
            <person name="Ovchinnikova G."/>
            <person name="Pagani I."/>
            <person name="Pati A."/>
            <person name="Goodwin L."/>
            <person name="Nordberg H.P."/>
            <person name="Cantor M.N."/>
            <person name="Hua S.X."/>
            <person name="Woyke T."/>
            <person name="Eisen J."/>
            <person name="Klenk H.-P."/>
            <person name="Klenk H.-P."/>
        </authorList>
    </citation>
    <scope>NUCLEOTIDE SEQUENCE [LARGE SCALE GENOMIC DNA]</scope>
    <source>
        <strain evidence="3 4">SP4</strain>
        <plasmid evidence="4">Plasmid 2</plasmid>
    </source>
</reference>
<keyword evidence="3" id="KW-0614">Plasmid</keyword>
<keyword evidence="1" id="KW-0464">Manganese</keyword>
<dbReference type="SUPFAM" id="SSF55031">
    <property type="entry name" value="Bacterial exopeptidase dimerisation domain"/>
    <property type="match status" value="1"/>
</dbReference>
<dbReference type="PIRSF" id="PIRSF005962">
    <property type="entry name" value="Pept_M20D_amidohydro"/>
    <property type="match status" value="1"/>
</dbReference>
<dbReference type="KEGG" id="nou:Natoc_4342"/>
<dbReference type="Gene3D" id="3.40.630.10">
    <property type="entry name" value="Zn peptidases"/>
    <property type="match status" value="2"/>
</dbReference>
<dbReference type="GO" id="GO:0016805">
    <property type="term" value="F:dipeptidase activity"/>
    <property type="evidence" value="ECO:0007669"/>
    <property type="project" value="TreeGrafter"/>
</dbReference>
<dbReference type="Pfam" id="PF07687">
    <property type="entry name" value="M20_dimer"/>
    <property type="match status" value="1"/>
</dbReference>
<dbReference type="GO" id="GO:0046872">
    <property type="term" value="F:metal ion binding"/>
    <property type="evidence" value="ECO:0007669"/>
    <property type="project" value="UniProtKB-KW"/>
</dbReference>
<dbReference type="NCBIfam" id="TIGR01891">
    <property type="entry name" value="amidohydrolases"/>
    <property type="match status" value="1"/>
</dbReference>
<organism evidence="3 4">
    <name type="scientific">Natronococcus occultus SP4</name>
    <dbReference type="NCBI Taxonomy" id="694430"/>
    <lineage>
        <taxon>Archaea</taxon>
        <taxon>Methanobacteriati</taxon>
        <taxon>Methanobacteriota</taxon>
        <taxon>Stenosarchaea group</taxon>
        <taxon>Halobacteria</taxon>
        <taxon>Halobacteriales</taxon>
        <taxon>Natrialbaceae</taxon>
        <taxon>Natronococcus</taxon>
    </lineage>
</organism>
<geneLocation type="plasmid" evidence="3">
    <name>2</name>
</geneLocation>
<dbReference type="SUPFAM" id="SSF53187">
    <property type="entry name" value="Zn-dependent exopeptidases"/>
    <property type="match status" value="1"/>
</dbReference>
<evidence type="ECO:0000313" key="3">
    <source>
        <dbReference type="EMBL" id="AGB40029.1"/>
    </source>
</evidence>
<dbReference type="InterPro" id="IPR017439">
    <property type="entry name" value="Amidohydrolase"/>
</dbReference>
<dbReference type="InterPro" id="IPR002933">
    <property type="entry name" value="Peptidase_M20"/>
</dbReference>
<dbReference type="GO" id="GO:0046657">
    <property type="term" value="P:folic acid catabolic process"/>
    <property type="evidence" value="ECO:0007669"/>
    <property type="project" value="TreeGrafter"/>
</dbReference>
<name>L0K6N5_9EURY</name>
<feature type="binding site" evidence="1">
    <location>
        <position position="176"/>
    </location>
    <ligand>
        <name>Mn(2+)</name>
        <dbReference type="ChEBI" id="CHEBI:29035"/>
        <label>2</label>
    </ligand>
</feature>
<evidence type="ECO:0000259" key="2">
    <source>
        <dbReference type="Pfam" id="PF07687"/>
    </source>
</evidence>
<dbReference type="InterPro" id="IPR052030">
    <property type="entry name" value="Peptidase_M20/M20A_hydrolases"/>
</dbReference>
<feature type="binding site" evidence="1">
    <location>
        <position position="144"/>
    </location>
    <ligand>
        <name>Mn(2+)</name>
        <dbReference type="ChEBI" id="CHEBI:29035"/>
        <label>2</label>
    </ligand>
</feature>
<dbReference type="Pfam" id="PF01546">
    <property type="entry name" value="Peptidase_M20"/>
    <property type="match status" value="1"/>
</dbReference>
<evidence type="ECO:0000256" key="1">
    <source>
        <dbReference type="PIRSR" id="PIRSR005962-1"/>
    </source>
</evidence>
<dbReference type="HOGENOM" id="CLU_023257_2_1_2"/>
<keyword evidence="4" id="KW-1185">Reference proteome</keyword>
<sequence>MATQNVDSRLIRLRRDLHRHPEPCWGEFYTTARIVDELEEIGVDELYVGREIHTDKRLRPPEQDELERARERALEAGVDTDRLEPLEDGYTGAMAVLEQGDGPTIGLRVDIDALPQEEADDSDHQPAAEGFRSQHEGLMHACGHDAHASIGVGVLEAIRNSDFEGTLKVIFQPGEEKGAGAASIVGSGHLENVDALLAVHVGLDQELGTVIPGIDSFLAINGFTAEFTGAPAHAGNNPHDGNNALHAMATAIENLYGIPRHADGASRVNAGRAEGGTVMNTIPESASITGEVRGETTEIREYMEARVEDVLRGAATVHGCAVDVNFMDGAPSAECDEELVETVTDVAIRQGATILKDSDGALGGSEDATRLMQKVQREGGTATYIGIGGGNEHGHHTARFDIDEDAIFTAVDVLTEAICSTEMSLS</sequence>
<proteinExistence type="predicted"/>
<dbReference type="PANTHER" id="PTHR30575:SF3">
    <property type="entry name" value="PEPTIDASE M20 DIMERISATION DOMAIN-CONTAINING PROTEIN"/>
    <property type="match status" value="1"/>
</dbReference>
<accession>L0K6N5</accession>
<dbReference type="GO" id="GO:0005737">
    <property type="term" value="C:cytoplasm"/>
    <property type="evidence" value="ECO:0007669"/>
    <property type="project" value="TreeGrafter"/>
</dbReference>
<dbReference type="InterPro" id="IPR036264">
    <property type="entry name" value="Bact_exopeptidase_dim_dom"/>
</dbReference>
<protein>
    <submittedName>
        <fullName evidence="3">Amidohydrolase</fullName>
    </submittedName>
</protein>
<dbReference type="RefSeq" id="WP_015323460.1">
    <property type="nucleotide sequence ID" value="NC_019976.1"/>
</dbReference>
<keyword evidence="1" id="KW-0479">Metal-binding</keyword>
<dbReference type="OrthoDB" id="247417at2157"/>
<feature type="domain" description="Peptidase M20 dimerisation" evidence="2">
    <location>
        <begin position="222"/>
        <end position="312"/>
    </location>
</feature>
<comment type="cofactor">
    <cofactor evidence="1">
        <name>Mn(2+)</name>
        <dbReference type="ChEBI" id="CHEBI:29035"/>
    </cofactor>
    <text evidence="1">The Mn(2+) ion enhances activity.</text>
</comment>
<dbReference type="AlphaFoldDB" id="L0K6N5"/>
<feature type="binding site" evidence="1">
    <location>
        <position position="200"/>
    </location>
    <ligand>
        <name>Mn(2+)</name>
        <dbReference type="ChEBI" id="CHEBI:29035"/>
        <label>2</label>
    </ligand>
</feature>
<dbReference type="Proteomes" id="UP000010878">
    <property type="component" value="Plasmid 2"/>
</dbReference>
<gene>
    <name evidence="3" type="ORF">Natoc_4342</name>
</gene>
<feature type="binding site" evidence="1">
    <location>
        <position position="142"/>
    </location>
    <ligand>
        <name>Mn(2+)</name>
        <dbReference type="ChEBI" id="CHEBI:29035"/>
        <label>2</label>
    </ligand>
</feature>
<dbReference type="InterPro" id="IPR011650">
    <property type="entry name" value="Peptidase_M20_dimer"/>
</dbReference>
<dbReference type="EMBL" id="CP003931">
    <property type="protein sequence ID" value="AGB40029.1"/>
    <property type="molecule type" value="Genomic_DNA"/>
</dbReference>
<dbReference type="PANTHER" id="PTHR30575">
    <property type="entry name" value="PEPTIDASE M20"/>
    <property type="match status" value="1"/>
</dbReference>
<dbReference type="GeneID" id="14406068"/>
<feature type="binding site" evidence="1">
    <location>
        <position position="396"/>
    </location>
    <ligand>
        <name>Mn(2+)</name>
        <dbReference type="ChEBI" id="CHEBI:29035"/>
        <label>2</label>
    </ligand>
</feature>
<keyword evidence="3" id="KW-0378">Hydrolase</keyword>
<evidence type="ECO:0000313" key="4">
    <source>
        <dbReference type="Proteomes" id="UP000010878"/>
    </source>
</evidence>